<keyword evidence="3" id="KW-1185">Reference proteome</keyword>
<accession>A0A9N8YP14</accession>
<dbReference type="OrthoDB" id="2406206at2759"/>
<evidence type="ECO:0000313" key="3">
    <source>
        <dbReference type="Proteomes" id="UP000789831"/>
    </source>
</evidence>
<organism evidence="2 3">
    <name type="scientific">Ambispora gerdemannii</name>
    <dbReference type="NCBI Taxonomy" id="144530"/>
    <lineage>
        <taxon>Eukaryota</taxon>
        <taxon>Fungi</taxon>
        <taxon>Fungi incertae sedis</taxon>
        <taxon>Mucoromycota</taxon>
        <taxon>Glomeromycotina</taxon>
        <taxon>Glomeromycetes</taxon>
        <taxon>Archaeosporales</taxon>
        <taxon>Ambisporaceae</taxon>
        <taxon>Ambispora</taxon>
    </lineage>
</organism>
<protein>
    <submittedName>
        <fullName evidence="2">10501_t:CDS:1</fullName>
    </submittedName>
</protein>
<proteinExistence type="predicted"/>
<evidence type="ECO:0000256" key="1">
    <source>
        <dbReference type="SAM" id="MobiDB-lite"/>
    </source>
</evidence>
<dbReference type="Proteomes" id="UP000789831">
    <property type="component" value="Unassembled WGS sequence"/>
</dbReference>
<reference evidence="2" key="1">
    <citation type="submission" date="2021-06" db="EMBL/GenBank/DDBJ databases">
        <authorList>
            <person name="Kallberg Y."/>
            <person name="Tangrot J."/>
            <person name="Rosling A."/>
        </authorList>
    </citation>
    <scope>NUCLEOTIDE SEQUENCE</scope>
    <source>
        <strain evidence="2">MT106</strain>
    </source>
</reference>
<gene>
    <name evidence="2" type="ORF">AGERDE_LOCUS733</name>
</gene>
<name>A0A9N8YP14_9GLOM</name>
<dbReference type="AlphaFoldDB" id="A0A9N8YP14"/>
<comment type="caution">
    <text evidence="2">The sequence shown here is derived from an EMBL/GenBank/DDBJ whole genome shotgun (WGS) entry which is preliminary data.</text>
</comment>
<sequence length="279" mass="31293">MTSIAAIGQDFITADINTITSKDLLTTTNGVNAFPDPSEDLFWQKATNINEVAHELDEVWNPEKQQQQQNSNGMNTNNIYENTIDKKKEKEEVTQPIPPPPNAITNNTTRHSRKSSRVSWNLQTDSEKHVELLETKLKDSIANAGKLKSPTASDFGGTALATLGYHPEESTTIATALSATISAENDVDNLLSQEDLGGSDIPQEYDEGLWLLWRNNRQSSTNNAENNINDRRKNSARRKVEKEYLWGAGWWWWSAAAMTQRWIGCGVCGLEDDEVIEVW</sequence>
<dbReference type="EMBL" id="CAJVPL010000038">
    <property type="protein sequence ID" value="CAG8437049.1"/>
    <property type="molecule type" value="Genomic_DNA"/>
</dbReference>
<evidence type="ECO:0000313" key="2">
    <source>
        <dbReference type="EMBL" id="CAG8437049.1"/>
    </source>
</evidence>
<feature type="region of interest" description="Disordered" evidence="1">
    <location>
        <begin position="90"/>
        <end position="121"/>
    </location>
</feature>